<protein>
    <submittedName>
        <fullName evidence="3">Cytochrome c oxidase assembly factor 7 homolog</fullName>
    </submittedName>
</protein>
<dbReference type="InterPro" id="IPR006597">
    <property type="entry name" value="Sel1-like"/>
</dbReference>
<evidence type="ECO:0000313" key="3">
    <source>
        <dbReference type="EMBL" id="GIY79150.1"/>
    </source>
</evidence>
<dbReference type="InterPro" id="IPR011990">
    <property type="entry name" value="TPR-like_helical_dom_sf"/>
</dbReference>
<evidence type="ECO:0000256" key="2">
    <source>
        <dbReference type="ARBA" id="ARBA00022737"/>
    </source>
</evidence>
<dbReference type="EMBL" id="BPLQ01014340">
    <property type="protein sequence ID" value="GIY79150.1"/>
    <property type="molecule type" value="Genomic_DNA"/>
</dbReference>
<organism evidence="3 4">
    <name type="scientific">Caerostris darwini</name>
    <dbReference type="NCBI Taxonomy" id="1538125"/>
    <lineage>
        <taxon>Eukaryota</taxon>
        <taxon>Metazoa</taxon>
        <taxon>Ecdysozoa</taxon>
        <taxon>Arthropoda</taxon>
        <taxon>Chelicerata</taxon>
        <taxon>Arachnida</taxon>
        <taxon>Araneae</taxon>
        <taxon>Araneomorphae</taxon>
        <taxon>Entelegynae</taxon>
        <taxon>Araneoidea</taxon>
        <taxon>Araneidae</taxon>
        <taxon>Caerostris</taxon>
    </lineage>
</organism>
<dbReference type="Pfam" id="PF08238">
    <property type="entry name" value="Sel1"/>
    <property type="match status" value="4"/>
</dbReference>
<dbReference type="PANTHER" id="PTHR13891">
    <property type="entry name" value="CYTOCHROME C OXIDASE ASSEMBLY FACTOR 7"/>
    <property type="match status" value="1"/>
</dbReference>
<dbReference type="Proteomes" id="UP001054837">
    <property type="component" value="Unassembled WGS sequence"/>
</dbReference>
<name>A0AAV4W8D4_9ARAC</name>
<proteinExistence type="inferred from homology"/>
<dbReference type="Gene3D" id="1.25.40.10">
    <property type="entry name" value="Tetratricopeptide repeat domain"/>
    <property type="match status" value="1"/>
</dbReference>
<reference evidence="3 4" key="1">
    <citation type="submission" date="2021-06" db="EMBL/GenBank/DDBJ databases">
        <title>Caerostris darwini draft genome.</title>
        <authorList>
            <person name="Kono N."/>
            <person name="Arakawa K."/>
        </authorList>
    </citation>
    <scope>NUCLEOTIDE SEQUENCE [LARGE SCALE GENOMIC DNA]</scope>
</reference>
<dbReference type="InterPro" id="IPR040239">
    <property type="entry name" value="HcpB-like"/>
</dbReference>
<keyword evidence="2" id="KW-0677">Repeat</keyword>
<comment type="caution">
    <text evidence="3">The sequence shown here is derived from an EMBL/GenBank/DDBJ whole genome shotgun (WGS) entry which is preliminary data.</text>
</comment>
<sequence>MAFGFKTEEEAQDYLERLGVEYKFSCFKEKNAEGCHLLGDYLEAVKKDFENAAKVYKSNCDERNYGKSCFKYGNFRYLGKGCDRSNLAAFEHYKKACDDNFIDGCLHLGVMLTSEDRSFKEGSEKVKLDYPKGLKYLEKACYGGKPIACYFASSLYITGKEDIPKDRTKASKLSQIACDGGNVYACMNLSRMYKSGDGVEKNEEKANLYKEKAREIRDDMKKKPTIGLQQHT</sequence>
<dbReference type="PANTHER" id="PTHR13891:SF1">
    <property type="entry name" value="CYTOCHROME C OXIDASE ASSEMBLY FACTOR 7"/>
    <property type="match status" value="1"/>
</dbReference>
<keyword evidence="4" id="KW-1185">Reference proteome</keyword>
<evidence type="ECO:0000256" key="1">
    <source>
        <dbReference type="ARBA" id="ARBA00008486"/>
    </source>
</evidence>
<dbReference type="AlphaFoldDB" id="A0AAV4W8D4"/>
<dbReference type="SMART" id="SM00671">
    <property type="entry name" value="SEL1"/>
    <property type="match status" value="5"/>
</dbReference>
<comment type="similarity">
    <text evidence="1">Belongs to the hcp beta-lactamase family.</text>
</comment>
<evidence type="ECO:0000313" key="4">
    <source>
        <dbReference type="Proteomes" id="UP001054837"/>
    </source>
</evidence>
<gene>
    <name evidence="3" type="primary">Coa7</name>
    <name evidence="3" type="ORF">CDAR_216591</name>
</gene>
<dbReference type="GO" id="GO:0005758">
    <property type="term" value="C:mitochondrial intermembrane space"/>
    <property type="evidence" value="ECO:0007669"/>
    <property type="project" value="TreeGrafter"/>
</dbReference>
<dbReference type="SUPFAM" id="SSF81901">
    <property type="entry name" value="HCP-like"/>
    <property type="match status" value="2"/>
</dbReference>
<accession>A0AAV4W8D4</accession>